<protein>
    <submittedName>
        <fullName evidence="5">ABC transporter substrate-binding protein</fullName>
    </submittedName>
</protein>
<dbReference type="GO" id="GO:0042597">
    <property type="term" value="C:periplasmic space"/>
    <property type="evidence" value="ECO:0007669"/>
    <property type="project" value="UniProtKB-SubCell"/>
</dbReference>
<keyword evidence="3 4" id="KW-0732">Signal</keyword>
<reference evidence="5 6" key="1">
    <citation type="submission" date="2018-11" db="EMBL/GenBank/DDBJ databases">
        <title>Trebonia kvetii gen.nov., sp.nov., a novel acidophilic actinobacterium, and proposal of the new actinobacterial family Treboniaceae fam. nov.</title>
        <authorList>
            <person name="Rapoport D."/>
            <person name="Sagova-Mareckova M."/>
            <person name="Sedlacek I."/>
            <person name="Provaznik J."/>
            <person name="Kralova S."/>
            <person name="Pavlinic D."/>
            <person name="Benes V."/>
            <person name="Kopecky J."/>
        </authorList>
    </citation>
    <scope>NUCLEOTIDE SEQUENCE [LARGE SCALE GENOMIC DNA]</scope>
    <source>
        <strain evidence="5 6">15Tr583</strain>
    </source>
</reference>
<dbReference type="EMBL" id="RPFW01000003">
    <property type="protein sequence ID" value="TVZ04296.1"/>
    <property type="molecule type" value="Genomic_DNA"/>
</dbReference>
<organism evidence="5 6">
    <name type="scientific">Trebonia kvetii</name>
    <dbReference type="NCBI Taxonomy" id="2480626"/>
    <lineage>
        <taxon>Bacteria</taxon>
        <taxon>Bacillati</taxon>
        <taxon>Actinomycetota</taxon>
        <taxon>Actinomycetes</taxon>
        <taxon>Streptosporangiales</taxon>
        <taxon>Treboniaceae</taxon>
        <taxon>Trebonia</taxon>
    </lineage>
</organism>
<dbReference type="PANTHER" id="PTHR30024:SF47">
    <property type="entry name" value="TAURINE-BINDING PERIPLASMIC PROTEIN"/>
    <property type="match status" value="1"/>
</dbReference>
<dbReference type="OrthoDB" id="8892982at2"/>
<dbReference type="Gene3D" id="3.40.190.10">
    <property type="entry name" value="Periplasmic binding protein-like II"/>
    <property type="match status" value="2"/>
</dbReference>
<comment type="caution">
    <text evidence="5">The sequence shown here is derived from an EMBL/GenBank/DDBJ whole genome shotgun (WGS) entry which is preliminary data.</text>
</comment>
<name>A0A6P2C1E5_9ACTN</name>
<feature type="chain" id="PRO_5039292304" evidence="4">
    <location>
        <begin position="24"/>
        <end position="366"/>
    </location>
</feature>
<keyword evidence="6" id="KW-1185">Reference proteome</keyword>
<accession>A0A6P2C1E5</accession>
<dbReference type="Pfam" id="PF13379">
    <property type="entry name" value="NMT1_2"/>
    <property type="match status" value="1"/>
</dbReference>
<evidence type="ECO:0000313" key="5">
    <source>
        <dbReference type="EMBL" id="TVZ04296.1"/>
    </source>
</evidence>
<proteinExistence type="inferred from homology"/>
<evidence type="ECO:0000256" key="2">
    <source>
        <dbReference type="ARBA" id="ARBA00010742"/>
    </source>
</evidence>
<evidence type="ECO:0000256" key="3">
    <source>
        <dbReference type="ARBA" id="ARBA00022729"/>
    </source>
</evidence>
<sequence length="366" mass="38142">MTSRGKWARAASAVALAATAALAAGCSSASSGSGNASLEASLPTNFGAPEKTELNVAVVPAMDSAGFFIAMHDGLFAKEGLTIKYTPAISSETAVAEQLKGQLDISGGNYVSYINEAALNHQPIEVVAEGSIMQQGAQTIFTMPDSKIKTIGQLKGHLVGVNAPGNIDYLLGVSVLSENGVDPKSVNFPNATMKAFSATGGAIPFPFMAGDLASGKISAAIMPEPFASQAEQEYGAVPLADLNQGATSDFPIEGYVATKAWAAKYPNTLKRFLAALETGQEIADTDRSAVETAFESIDKPQDGQVTKGIGAVMALDTYPIGVDATRLQRVANVMFQFNLLPSTFNVSNMLLPKSFFNFSQFSSAAS</sequence>
<evidence type="ECO:0000256" key="1">
    <source>
        <dbReference type="ARBA" id="ARBA00004418"/>
    </source>
</evidence>
<dbReference type="AlphaFoldDB" id="A0A6P2C1E5"/>
<dbReference type="RefSeq" id="WP_145854165.1">
    <property type="nucleotide sequence ID" value="NZ_RPFW01000003.1"/>
</dbReference>
<comment type="subcellular location">
    <subcellularLocation>
        <location evidence="1">Periplasm</location>
    </subcellularLocation>
</comment>
<evidence type="ECO:0000313" key="6">
    <source>
        <dbReference type="Proteomes" id="UP000460272"/>
    </source>
</evidence>
<dbReference type="PROSITE" id="PS51257">
    <property type="entry name" value="PROKAR_LIPOPROTEIN"/>
    <property type="match status" value="1"/>
</dbReference>
<feature type="signal peptide" evidence="4">
    <location>
        <begin position="1"/>
        <end position="23"/>
    </location>
</feature>
<evidence type="ECO:0000256" key="4">
    <source>
        <dbReference type="SAM" id="SignalP"/>
    </source>
</evidence>
<dbReference type="PANTHER" id="PTHR30024">
    <property type="entry name" value="ALIPHATIC SULFONATES-BINDING PROTEIN-RELATED"/>
    <property type="match status" value="1"/>
</dbReference>
<comment type="similarity">
    <text evidence="2">Belongs to the bacterial solute-binding protein SsuA/TauA family.</text>
</comment>
<dbReference type="GO" id="GO:0042918">
    <property type="term" value="P:alkanesulfonate transmembrane transport"/>
    <property type="evidence" value="ECO:0007669"/>
    <property type="project" value="TreeGrafter"/>
</dbReference>
<gene>
    <name evidence="5" type="ORF">EAS64_18125</name>
</gene>
<dbReference type="SUPFAM" id="SSF53850">
    <property type="entry name" value="Periplasmic binding protein-like II"/>
    <property type="match status" value="1"/>
</dbReference>
<dbReference type="Proteomes" id="UP000460272">
    <property type="component" value="Unassembled WGS sequence"/>
</dbReference>